<dbReference type="RefSeq" id="WP_327599747.1">
    <property type="nucleotide sequence ID" value="NZ_JAYXHS010000002.1"/>
</dbReference>
<feature type="domain" description="DUF2341" evidence="9">
    <location>
        <begin position="84"/>
        <end position="148"/>
    </location>
</feature>
<evidence type="ECO:0000256" key="3">
    <source>
        <dbReference type="ARBA" id="ARBA00022692"/>
    </source>
</evidence>
<dbReference type="InterPro" id="IPR018765">
    <property type="entry name" value="DUF2341"/>
</dbReference>
<keyword evidence="6" id="KW-0813">Transport</keyword>
<evidence type="ECO:0000256" key="7">
    <source>
        <dbReference type="SAM" id="Phobius"/>
    </source>
</evidence>
<sequence length="585" mass="60772">MGIIFGLSISPENSMRRLAKLLLSSALCLPLLAHAWWSPEWTQRAKIVVNTTAAGVETKQAVNNLPLAVRLHSGNFDFASAKEDGSDLRFVAGDDKTPLKFHIERFDSINELAVVWVQVPTVAPGNDKNVVFAYYGNAAATAEPSAAGASYDGSHLAVFHFAEKDVPALDATSGALKTSAAVAVDADGLLGNAATLSGAPISINGGDRLKLAAGAAMTISLWVKPTDVAKGTLYNGGGVQLQLAGGKLVAQVGSAKFEGGEIKVGQWQAVALTIGAGKGTLFVNGTQVAQADTNLPALAGDVSLGEGYSGLLDEVQIANAVRSAEFLQLAAAAPASEGKLLTVTKEAAGDEASEGGGHNYFGILFQNLTTDAWVIIIILGVMFAISVWVMVSKTLLLGKVRKANAEFMNRYRNVSDEALLNIPKDELMSSSPLFVLYQAGVHEIEKRFAARASVGAAGSTILSGASIDAIKATIDADYIRENQKLNSLMVLLTIAISGGPFLGLLGTVVGVMITFAAIAAAGDVNVNAIAPGIAAALMATVAGLGVAIPALFGYNWLAAQIKNVTTGLQIFVDEFVTRVAEKYGD</sequence>
<gene>
    <name evidence="10" type="ORF">VVD49_13720</name>
</gene>
<comment type="subcellular location">
    <subcellularLocation>
        <location evidence="1">Cell membrane</location>
        <topology evidence="1">Multi-pass membrane protein</topology>
    </subcellularLocation>
    <subcellularLocation>
        <location evidence="6">Membrane</location>
        <topology evidence="6">Multi-pass membrane protein</topology>
    </subcellularLocation>
</comment>
<keyword evidence="4 7" id="KW-1133">Transmembrane helix</keyword>
<keyword evidence="2" id="KW-1003">Cell membrane</keyword>
<feature type="transmembrane region" description="Helical" evidence="7">
    <location>
        <begin position="372"/>
        <end position="391"/>
    </location>
</feature>
<dbReference type="Gene3D" id="2.60.120.200">
    <property type="match status" value="1"/>
</dbReference>
<feature type="transmembrane region" description="Helical" evidence="7">
    <location>
        <begin position="533"/>
        <end position="554"/>
    </location>
</feature>
<dbReference type="SUPFAM" id="SSF49899">
    <property type="entry name" value="Concanavalin A-like lectins/glucanases"/>
    <property type="match status" value="1"/>
</dbReference>
<evidence type="ECO:0000256" key="1">
    <source>
        <dbReference type="ARBA" id="ARBA00004651"/>
    </source>
</evidence>
<evidence type="ECO:0000313" key="10">
    <source>
        <dbReference type="EMBL" id="MEC5386788.1"/>
    </source>
</evidence>
<evidence type="ECO:0000313" key="11">
    <source>
        <dbReference type="Proteomes" id="UP001331561"/>
    </source>
</evidence>
<protein>
    <submittedName>
        <fullName evidence="10">DUF2341 domain-containing protein</fullName>
    </submittedName>
</protein>
<evidence type="ECO:0000256" key="4">
    <source>
        <dbReference type="ARBA" id="ARBA00022989"/>
    </source>
</evidence>
<comment type="similarity">
    <text evidence="6">Belongs to the exbB/tolQ family.</text>
</comment>
<comment type="caution">
    <text evidence="10">The sequence shown here is derived from an EMBL/GenBank/DDBJ whole genome shotgun (WGS) entry which is preliminary data.</text>
</comment>
<name>A0ABU6K6X6_9RHOO</name>
<evidence type="ECO:0000256" key="6">
    <source>
        <dbReference type="RuleBase" id="RU004057"/>
    </source>
</evidence>
<proteinExistence type="inferred from homology"/>
<reference evidence="10 11" key="1">
    <citation type="submission" date="2024-01" db="EMBL/GenBank/DDBJ databases">
        <title>Uliginosibacterium soil sp. nov.</title>
        <authorList>
            <person name="Lv Y."/>
        </authorList>
    </citation>
    <scope>NUCLEOTIDE SEQUENCE [LARGE SCALE GENOMIC DNA]</scope>
    <source>
        <strain evidence="10 11">H3</strain>
    </source>
</reference>
<accession>A0ABU6K6X6</accession>
<evidence type="ECO:0000259" key="9">
    <source>
        <dbReference type="Pfam" id="PF10102"/>
    </source>
</evidence>
<dbReference type="InterPro" id="IPR002898">
    <property type="entry name" value="MotA_ExbB_proton_chnl"/>
</dbReference>
<dbReference type="Proteomes" id="UP001331561">
    <property type="component" value="Unassembled WGS sequence"/>
</dbReference>
<feature type="transmembrane region" description="Helical" evidence="7">
    <location>
        <begin position="488"/>
        <end position="521"/>
    </location>
</feature>
<organism evidence="10 11">
    <name type="scientific">Uliginosibacterium silvisoli</name>
    <dbReference type="NCBI Taxonomy" id="3114758"/>
    <lineage>
        <taxon>Bacteria</taxon>
        <taxon>Pseudomonadati</taxon>
        <taxon>Pseudomonadota</taxon>
        <taxon>Betaproteobacteria</taxon>
        <taxon>Rhodocyclales</taxon>
        <taxon>Zoogloeaceae</taxon>
        <taxon>Uliginosibacterium</taxon>
    </lineage>
</organism>
<dbReference type="PANTHER" id="PTHR30625:SF3">
    <property type="entry name" value="TOL-PAL SYSTEM PROTEIN TOLQ"/>
    <property type="match status" value="1"/>
</dbReference>
<dbReference type="Pfam" id="PF13385">
    <property type="entry name" value="Laminin_G_3"/>
    <property type="match status" value="1"/>
</dbReference>
<dbReference type="Pfam" id="PF01618">
    <property type="entry name" value="MotA_ExbB"/>
    <property type="match status" value="1"/>
</dbReference>
<evidence type="ECO:0000256" key="2">
    <source>
        <dbReference type="ARBA" id="ARBA00022475"/>
    </source>
</evidence>
<keyword evidence="5 7" id="KW-0472">Membrane</keyword>
<feature type="domain" description="MotA/TolQ/ExbB proton channel" evidence="8">
    <location>
        <begin position="460"/>
        <end position="566"/>
    </location>
</feature>
<dbReference type="EMBL" id="JAYXHS010000002">
    <property type="protein sequence ID" value="MEC5386788.1"/>
    <property type="molecule type" value="Genomic_DNA"/>
</dbReference>
<evidence type="ECO:0000259" key="8">
    <source>
        <dbReference type="Pfam" id="PF01618"/>
    </source>
</evidence>
<keyword evidence="6" id="KW-0653">Protein transport</keyword>
<evidence type="ECO:0000256" key="5">
    <source>
        <dbReference type="ARBA" id="ARBA00023136"/>
    </source>
</evidence>
<dbReference type="Pfam" id="PF10102">
    <property type="entry name" value="DUF2341"/>
    <property type="match status" value="1"/>
</dbReference>
<dbReference type="InterPro" id="IPR050790">
    <property type="entry name" value="ExbB/TolQ_transport"/>
</dbReference>
<dbReference type="InterPro" id="IPR013320">
    <property type="entry name" value="ConA-like_dom_sf"/>
</dbReference>
<keyword evidence="11" id="KW-1185">Reference proteome</keyword>
<keyword evidence="3 7" id="KW-0812">Transmembrane</keyword>
<dbReference type="PANTHER" id="PTHR30625">
    <property type="entry name" value="PROTEIN TOLQ"/>
    <property type="match status" value="1"/>
</dbReference>